<proteinExistence type="inferred from homology"/>
<keyword evidence="4" id="KW-0378">Hydrolase</keyword>
<keyword evidence="10" id="KW-1185">Reference proteome</keyword>
<dbReference type="InterPro" id="IPR027461">
    <property type="entry name" value="Carboxypeptidase_A_C_sf"/>
</dbReference>
<reference evidence="9 10" key="1">
    <citation type="submission" date="2019-04" db="EMBL/GenBank/DDBJ databases">
        <title>Lewinella litorea sp. nov., isolated from a marine sand.</title>
        <authorList>
            <person name="Yoon J.-H."/>
        </authorList>
    </citation>
    <scope>NUCLEOTIDE SEQUENCE [LARGE SCALE GENOMIC DNA]</scope>
    <source>
        <strain evidence="9 10">HSMS-39</strain>
    </source>
</reference>
<dbReference type="GO" id="GO:0006508">
    <property type="term" value="P:proteolysis"/>
    <property type="evidence" value="ECO:0007669"/>
    <property type="project" value="UniProtKB-KW"/>
</dbReference>
<dbReference type="Gene3D" id="3.40.50.10740">
    <property type="entry name" value="Class I glutamine amidotransferase-like"/>
    <property type="match status" value="1"/>
</dbReference>
<evidence type="ECO:0000313" key="9">
    <source>
        <dbReference type="EMBL" id="THH41168.1"/>
    </source>
</evidence>
<dbReference type="InterPro" id="IPR027478">
    <property type="entry name" value="LdcA_N"/>
</dbReference>
<keyword evidence="5" id="KW-0720">Serine protease</keyword>
<feature type="domain" description="LD-carboxypeptidase C-terminal" evidence="8">
    <location>
        <begin position="203"/>
        <end position="318"/>
    </location>
</feature>
<evidence type="ECO:0000256" key="5">
    <source>
        <dbReference type="ARBA" id="ARBA00022825"/>
    </source>
</evidence>
<dbReference type="PIRSF" id="PIRSF028757">
    <property type="entry name" value="LD-carboxypeptidase"/>
    <property type="match status" value="1"/>
</dbReference>
<dbReference type="SUPFAM" id="SSF141986">
    <property type="entry name" value="LD-carboxypeptidase A C-terminal domain-like"/>
    <property type="match status" value="1"/>
</dbReference>
<dbReference type="GO" id="GO:0008236">
    <property type="term" value="F:serine-type peptidase activity"/>
    <property type="evidence" value="ECO:0007669"/>
    <property type="project" value="UniProtKB-KW"/>
</dbReference>
<dbReference type="OrthoDB" id="9807329at2"/>
<dbReference type="InterPro" id="IPR003507">
    <property type="entry name" value="S66_fam"/>
</dbReference>
<evidence type="ECO:0000256" key="6">
    <source>
        <dbReference type="PIRSR" id="PIRSR028757-1"/>
    </source>
</evidence>
<dbReference type="RefSeq" id="WP_136455994.1">
    <property type="nucleotide sequence ID" value="NZ_SRSF01000001.1"/>
</dbReference>
<keyword evidence="2 9" id="KW-0121">Carboxypeptidase</keyword>
<dbReference type="AlphaFoldDB" id="A0A4S4NRZ2"/>
<dbReference type="Proteomes" id="UP000308528">
    <property type="component" value="Unassembled WGS sequence"/>
</dbReference>
<evidence type="ECO:0000313" key="10">
    <source>
        <dbReference type="Proteomes" id="UP000308528"/>
    </source>
</evidence>
<accession>A0A4S4NRZ2</accession>
<dbReference type="CDD" id="cd07025">
    <property type="entry name" value="Peptidase_S66"/>
    <property type="match status" value="1"/>
</dbReference>
<dbReference type="InterPro" id="IPR040921">
    <property type="entry name" value="Peptidase_S66C"/>
</dbReference>
<feature type="active site" description="Charge relay system" evidence="6">
    <location>
        <position position="304"/>
    </location>
</feature>
<evidence type="ECO:0000256" key="3">
    <source>
        <dbReference type="ARBA" id="ARBA00022670"/>
    </source>
</evidence>
<name>A0A4S4NRZ2_9BACT</name>
<sequence>MNRRTFTSRLAAGLALPLPLSPAPALRRPDPPARLRPGDTVGLITPASFLDDEGLERAVTQIEGLGLRVKLGRYVRSENGFLAGTDAERLGDLHAMFGDRDVQAVWCARGGYGSARLLPDLNYNLIRRNPKILVGYSDITALLNAITRETGIITYHGPVGSSEFTAYTEKHLRMALWEGEEWSTIHPPEEGPEPYIIRPGRASGELWGGNLSLLVASVGTDFTPPIDDSLLFIEEVGEKPYRIDRMLTQLRQAWKLDKVAGIVLGTFKDCEADPDDRSLTLRETLTERLGDLDVPVAYGLPIGHIKDMCTLPVGGRATFDAFDFTITPGE</sequence>
<comment type="caution">
    <text evidence="9">The sequence shown here is derived from an EMBL/GenBank/DDBJ whole genome shotgun (WGS) entry which is preliminary data.</text>
</comment>
<evidence type="ECO:0000256" key="1">
    <source>
        <dbReference type="ARBA" id="ARBA00010233"/>
    </source>
</evidence>
<feature type="active site" description="Nucleophile" evidence="6">
    <location>
        <position position="137"/>
    </location>
</feature>
<dbReference type="EMBL" id="SRSF01000001">
    <property type="protein sequence ID" value="THH41168.1"/>
    <property type="molecule type" value="Genomic_DNA"/>
</dbReference>
<dbReference type="InterPro" id="IPR029062">
    <property type="entry name" value="Class_I_gatase-like"/>
</dbReference>
<organism evidence="9 10">
    <name type="scientific">Neolewinella litorea</name>
    <dbReference type="NCBI Taxonomy" id="2562452"/>
    <lineage>
        <taxon>Bacteria</taxon>
        <taxon>Pseudomonadati</taxon>
        <taxon>Bacteroidota</taxon>
        <taxon>Saprospiria</taxon>
        <taxon>Saprospirales</taxon>
        <taxon>Lewinellaceae</taxon>
        <taxon>Neolewinella</taxon>
    </lineage>
</organism>
<evidence type="ECO:0000256" key="2">
    <source>
        <dbReference type="ARBA" id="ARBA00022645"/>
    </source>
</evidence>
<evidence type="ECO:0000259" key="7">
    <source>
        <dbReference type="Pfam" id="PF02016"/>
    </source>
</evidence>
<evidence type="ECO:0000256" key="4">
    <source>
        <dbReference type="ARBA" id="ARBA00022801"/>
    </source>
</evidence>
<gene>
    <name evidence="9" type="ORF">E4021_00800</name>
</gene>
<feature type="domain" description="LD-carboxypeptidase N-terminal" evidence="7">
    <location>
        <begin position="41"/>
        <end position="157"/>
    </location>
</feature>
<dbReference type="InterPro" id="IPR040449">
    <property type="entry name" value="Peptidase_S66_N"/>
</dbReference>
<evidence type="ECO:0000259" key="8">
    <source>
        <dbReference type="Pfam" id="PF17676"/>
    </source>
</evidence>
<dbReference type="Pfam" id="PF17676">
    <property type="entry name" value="Peptidase_S66C"/>
    <property type="match status" value="1"/>
</dbReference>
<dbReference type="Pfam" id="PF02016">
    <property type="entry name" value="Peptidase_S66"/>
    <property type="match status" value="1"/>
</dbReference>
<dbReference type="SUPFAM" id="SSF52317">
    <property type="entry name" value="Class I glutamine amidotransferase-like"/>
    <property type="match status" value="1"/>
</dbReference>
<dbReference type="Gene3D" id="3.50.30.60">
    <property type="entry name" value="LD-carboxypeptidase A C-terminal domain-like"/>
    <property type="match status" value="1"/>
</dbReference>
<feature type="active site" description="Charge relay system" evidence="6">
    <location>
        <position position="234"/>
    </location>
</feature>
<dbReference type="PANTHER" id="PTHR30237:SF2">
    <property type="entry name" value="MUREIN TETRAPEPTIDE CARBOXYPEPTIDASE"/>
    <property type="match status" value="1"/>
</dbReference>
<protein>
    <submittedName>
        <fullName evidence="9">LD-carboxypeptidase</fullName>
    </submittedName>
</protein>
<dbReference type="GO" id="GO:0004180">
    <property type="term" value="F:carboxypeptidase activity"/>
    <property type="evidence" value="ECO:0007669"/>
    <property type="project" value="UniProtKB-KW"/>
</dbReference>
<keyword evidence="3" id="KW-0645">Protease</keyword>
<comment type="similarity">
    <text evidence="1">Belongs to the peptidase S66 family.</text>
</comment>
<dbReference type="PANTHER" id="PTHR30237">
    <property type="entry name" value="MURAMOYLTETRAPEPTIDE CARBOXYPEPTIDASE"/>
    <property type="match status" value="1"/>
</dbReference>